<evidence type="ECO:0000313" key="1">
    <source>
        <dbReference type="EMBL" id="PYH89705.1"/>
    </source>
</evidence>
<evidence type="ECO:0000313" key="2">
    <source>
        <dbReference type="Proteomes" id="UP000247810"/>
    </source>
</evidence>
<gene>
    <name evidence="1" type="ORF">BO71DRAFT_336098</name>
</gene>
<dbReference type="STRING" id="1448320.A0A319CWP9"/>
<name>A0A319CWP9_9EURO</name>
<reference evidence="1 2" key="1">
    <citation type="submission" date="2018-02" db="EMBL/GenBank/DDBJ databases">
        <title>The genomes of Aspergillus section Nigri reveals drivers in fungal speciation.</title>
        <authorList>
            <consortium name="DOE Joint Genome Institute"/>
            <person name="Vesth T.C."/>
            <person name="Nybo J."/>
            <person name="Theobald S."/>
            <person name="Brandl J."/>
            <person name="Frisvad J.C."/>
            <person name="Nielsen K.F."/>
            <person name="Lyhne E.K."/>
            <person name="Kogle M.E."/>
            <person name="Kuo A."/>
            <person name="Riley R."/>
            <person name="Clum A."/>
            <person name="Nolan M."/>
            <person name="Lipzen A."/>
            <person name="Salamov A."/>
            <person name="Henrissat B."/>
            <person name="Wiebenga A."/>
            <person name="De vries R.P."/>
            <person name="Grigoriev I.V."/>
            <person name="Mortensen U.H."/>
            <person name="Andersen M.R."/>
            <person name="Baker S.E."/>
        </authorList>
    </citation>
    <scope>NUCLEOTIDE SEQUENCE [LARGE SCALE GENOMIC DNA]</scope>
    <source>
        <strain evidence="1 2">CBS 707.79</strain>
    </source>
</reference>
<proteinExistence type="predicted"/>
<sequence length="87" mass="10321">NIFWYKIYNFTKLSSIIKKTSVLIKICRFFINLNILVFSADIFCLELIRNTDIYLIIIDLSGLISILENKKNIKLIYNLIDLYLKNL</sequence>
<feature type="non-terminal residue" evidence="1">
    <location>
        <position position="1"/>
    </location>
</feature>
<accession>A0A319CWP9</accession>
<organism evidence="1 2">
    <name type="scientific">Aspergillus ellipticus CBS 707.79</name>
    <dbReference type="NCBI Taxonomy" id="1448320"/>
    <lineage>
        <taxon>Eukaryota</taxon>
        <taxon>Fungi</taxon>
        <taxon>Dikarya</taxon>
        <taxon>Ascomycota</taxon>
        <taxon>Pezizomycotina</taxon>
        <taxon>Eurotiomycetes</taxon>
        <taxon>Eurotiomycetidae</taxon>
        <taxon>Eurotiales</taxon>
        <taxon>Aspergillaceae</taxon>
        <taxon>Aspergillus</taxon>
        <taxon>Aspergillus subgen. Circumdati</taxon>
    </lineage>
</organism>
<dbReference type="EMBL" id="KZ826016">
    <property type="protein sequence ID" value="PYH89705.1"/>
    <property type="molecule type" value="Genomic_DNA"/>
</dbReference>
<dbReference type="VEuPathDB" id="FungiDB:BO71DRAFT_336098"/>
<protein>
    <submittedName>
        <fullName evidence="1">Uncharacterized protein</fullName>
    </submittedName>
</protein>
<keyword evidence="2" id="KW-1185">Reference proteome</keyword>
<dbReference type="Proteomes" id="UP000247810">
    <property type="component" value="Unassembled WGS sequence"/>
</dbReference>
<dbReference type="AlphaFoldDB" id="A0A319CWP9"/>